<dbReference type="AlphaFoldDB" id="A0AAW0GYR2"/>
<keyword evidence="1" id="KW-0433">Leucine-rich repeat</keyword>
<comment type="caution">
    <text evidence="3">The sequence shown here is derived from an EMBL/GenBank/DDBJ whole genome shotgun (WGS) entry which is preliminary data.</text>
</comment>
<accession>A0AAW0GYR2</accession>
<gene>
    <name evidence="3" type="ORF">U0070_001791</name>
</gene>
<sequence>ELAENSLLRNKTVAISNLDNIPSVFFPSLFKKACRRRKTSIVKAMVQAWPFPCLPLGAMVRRDDFYRRVLEIILSGLDGMLRQEVPHRRCRLKVLDLRILPLRMWDQWSVFKAPDLSENQTAVGLSDNEVKSQVKVAIDLVLQERPLKSLEYFVIEWVAQREGLSLCCNKLEVWSMATYYHKDVLETLDLNSVWELRLYNMNDLTCLLNFSPYLGRMRHLRSLLLSCFWLFVYLTPVEKQLFITHFTSQFHKLKHLQCLHLHHVFFPEDHLEELFWWLKTPLETLSLTDCWLSKSAWAICPNSQPLQTILQKSASTLLTLDLESCHLWDCHLSAVLPALRCCTPLMGFNFSGNHFSGNFLRELRDHEITLRSEGST</sequence>
<evidence type="ECO:0000256" key="2">
    <source>
        <dbReference type="ARBA" id="ARBA00022737"/>
    </source>
</evidence>
<dbReference type="EMBL" id="JBBHLL010005217">
    <property type="protein sequence ID" value="KAK7795000.1"/>
    <property type="molecule type" value="Genomic_DNA"/>
</dbReference>
<dbReference type="InterPro" id="IPR050694">
    <property type="entry name" value="LRRC14/PRAME"/>
</dbReference>
<feature type="non-terminal residue" evidence="3">
    <location>
        <position position="1"/>
    </location>
</feature>
<evidence type="ECO:0000256" key="1">
    <source>
        <dbReference type="ARBA" id="ARBA00022614"/>
    </source>
</evidence>
<dbReference type="SUPFAM" id="SSF52047">
    <property type="entry name" value="RNI-like"/>
    <property type="match status" value="1"/>
</dbReference>
<dbReference type="PANTHER" id="PTHR14224">
    <property type="entry name" value="SIMILAR TO PREFERENTIALLY EXPRESSED ANTIGEN IN MELANOMA-LIKE 3"/>
    <property type="match status" value="1"/>
</dbReference>
<dbReference type="Proteomes" id="UP001488838">
    <property type="component" value="Unassembled WGS sequence"/>
</dbReference>
<keyword evidence="2" id="KW-0677">Repeat</keyword>
<dbReference type="PANTHER" id="PTHR14224:SF6">
    <property type="entry name" value="PREFERENTIALLY EXPRESSED ANTIGEN IN MELANOMA-LIKE PROTEIN 1"/>
    <property type="match status" value="1"/>
</dbReference>
<evidence type="ECO:0000313" key="4">
    <source>
        <dbReference type="Proteomes" id="UP001488838"/>
    </source>
</evidence>
<reference evidence="3 4" key="1">
    <citation type="journal article" date="2023" name="bioRxiv">
        <title>Conserved and derived expression patterns and positive selection on dental genes reveal complex evolutionary context of ever-growing rodent molars.</title>
        <authorList>
            <person name="Calamari Z.T."/>
            <person name="Song A."/>
            <person name="Cohen E."/>
            <person name="Akter M."/>
            <person name="Roy R.D."/>
            <person name="Hallikas O."/>
            <person name="Christensen M.M."/>
            <person name="Li P."/>
            <person name="Marangoni P."/>
            <person name="Jernvall J."/>
            <person name="Klein O.D."/>
        </authorList>
    </citation>
    <scope>NUCLEOTIDE SEQUENCE [LARGE SCALE GENOMIC DNA]</scope>
    <source>
        <strain evidence="3">V071</strain>
    </source>
</reference>
<evidence type="ECO:0000313" key="3">
    <source>
        <dbReference type="EMBL" id="KAK7795000.1"/>
    </source>
</evidence>
<organism evidence="3 4">
    <name type="scientific">Myodes glareolus</name>
    <name type="common">Bank vole</name>
    <name type="synonym">Clethrionomys glareolus</name>
    <dbReference type="NCBI Taxonomy" id="447135"/>
    <lineage>
        <taxon>Eukaryota</taxon>
        <taxon>Metazoa</taxon>
        <taxon>Chordata</taxon>
        <taxon>Craniata</taxon>
        <taxon>Vertebrata</taxon>
        <taxon>Euteleostomi</taxon>
        <taxon>Mammalia</taxon>
        <taxon>Eutheria</taxon>
        <taxon>Euarchontoglires</taxon>
        <taxon>Glires</taxon>
        <taxon>Rodentia</taxon>
        <taxon>Myomorpha</taxon>
        <taxon>Muroidea</taxon>
        <taxon>Cricetidae</taxon>
        <taxon>Arvicolinae</taxon>
        <taxon>Myodes</taxon>
    </lineage>
</organism>
<dbReference type="GO" id="GO:0005737">
    <property type="term" value="C:cytoplasm"/>
    <property type="evidence" value="ECO:0007669"/>
    <property type="project" value="TreeGrafter"/>
</dbReference>
<dbReference type="Gene3D" id="3.80.10.10">
    <property type="entry name" value="Ribonuclease Inhibitor"/>
    <property type="match status" value="1"/>
</dbReference>
<dbReference type="InterPro" id="IPR032675">
    <property type="entry name" value="LRR_dom_sf"/>
</dbReference>
<feature type="non-terminal residue" evidence="3">
    <location>
        <position position="376"/>
    </location>
</feature>
<name>A0AAW0GYR2_MYOGA</name>
<keyword evidence="4" id="KW-1185">Reference proteome</keyword>
<proteinExistence type="predicted"/>
<protein>
    <submittedName>
        <fullName evidence="3">Uncharacterized protein</fullName>
    </submittedName>
</protein>